<name>A0ABQ4U116_9HYPH</name>
<protein>
    <submittedName>
        <fullName evidence="4">CDP-glucose 4,6-dehydratase</fullName>
    </submittedName>
</protein>
<dbReference type="SUPFAM" id="SSF51735">
    <property type="entry name" value="NAD(P)-binding Rossmann-fold domains"/>
    <property type="match status" value="1"/>
</dbReference>
<proteinExistence type="inferred from homology"/>
<dbReference type="Pfam" id="PF01370">
    <property type="entry name" value="Epimerase"/>
    <property type="match status" value="1"/>
</dbReference>
<comment type="pathway">
    <text evidence="1">Bacterial outer membrane biogenesis; LPS O-antigen biosynthesis.</text>
</comment>
<dbReference type="EMBL" id="BPRB01000177">
    <property type="protein sequence ID" value="GJE60971.1"/>
    <property type="molecule type" value="Genomic_DNA"/>
</dbReference>
<reference evidence="4" key="1">
    <citation type="journal article" date="2021" name="Front. Microbiol.">
        <title>Comprehensive Comparative Genomics and Phenotyping of Methylobacterium Species.</title>
        <authorList>
            <person name="Alessa O."/>
            <person name="Ogura Y."/>
            <person name="Fujitani Y."/>
            <person name="Takami H."/>
            <person name="Hayashi T."/>
            <person name="Sahin N."/>
            <person name="Tani A."/>
        </authorList>
    </citation>
    <scope>NUCLEOTIDE SEQUENCE</scope>
    <source>
        <strain evidence="4">DSM 23632</strain>
    </source>
</reference>
<dbReference type="NCBIfam" id="TIGR02622">
    <property type="entry name" value="CDP_4_6_dhtase"/>
    <property type="match status" value="1"/>
</dbReference>
<comment type="caution">
    <text evidence="4">The sequence shown here is derived from an EMBL/GenBank/DDBJ whole genome shotgun (WGS) entry which is preliminary data.</text>
</comment>
<dbReference type="RefSeq" id="WP_238183551.1">
    <property type="nucleotide sequence ID" value="NZ_BPRB01000177.1"/>
</dbReference>
<organism evidence="4 5">
    <name type="scientific">Methylobacterium trifolii</name>
    <dbReference type="NCBI Taxonomy" id="1003092"/>
    <lineage>
        <taxon>Bacteria</taxon>
        <taxon>Pseudomonadati</taxon>
        <taxon>Pseudomonadota</taxon>
        <taxon>Alphaproteobacteria</taxon>
        <taxon>Hyphomicrobiales</taxon>
        <taxon>Methylobacteriaceae</taxon>
        <taxon>Methylobacterium</taxon>
    </lineage>
</organism>
<evidence type="ECO:0000256" key="2">
    <source>
        <dbReference type="ARBA" id="ARBA00007637"/>
    </source>
</evidence>
<evidence type="ECO:0000313" key="4">
    <source>
        <dbReference type="EMBL" id="GJE60971.1"/>
    </source>
</evidence>
<evidence type="ECO:0000256" key="1">
    <source>
        <dbReference type="ARBA" id="ARBA00005125"/>
    </source>
</evidence>
<dbReference type="InterPro" id="IPR013445">
    <property type="entry name" value="CDP_4_6_deHydtase"/>
</dbReference>
<gene>
    <name evidence="4" type="primary">rfbG</name>
    <name evidence="4" type="ORF">MPOCJGCO_3090</name>
</gene>
<evidence type="ECO:0000313" key="5">
    <source>
        <dbReference type="Proteomes" id="UP001055057"/>
    </source>
</evidence>
<comment type="similarity">
    <text evidence="2">Belongs to the NAD(P)-dependent epimerase/dehydratase family.</text>
</comment>
<dbReference type="Proteomes" id="UP001055057">
    <property type="component" value="Unassembled WGS sequence"/>
</dbReference>
<dbReference type="InterPro" id="IPR036291">
    <property type="entry name" value="NAD(P)-bd_dom_sf"/>
</dbReference>
<dbReference type="InterPro" id="IPR001509">
    <property type="entry name" value="Epimerase_deHydtase"/>
</dbReference>
<dbReference type="Gene3D" id="3.90.25.10">
    <property type="entry name" value="UDP-galactose 4-epimerase, domain 1"/>
    <property type="match status" value="1"/>
</dbReference>
<dbReference type="Gene3D" id="3.40.50.720">
    <property type="entry name" value="NAD(P)-binding Rossmann-like Domain"/>
    <property type="match status" value="1"/>
</dbReference>
<sequence length="371" mass="39710">MRSTRALGAFKGRRILVTGHTGFKGAWLCTWLSELGATVIGVSDAVPTEPSLFMLAGVGAHLRDRRADIRDGEAVRAVVAEERPDLIFHLAAQPIVRRALVDPYETVTTNVIGTLTVLEAARSVPGVLGVVVVTSDKVYRDRAIGPPYAEDDALGGHEPYGASKAAAEIITEVYTHASFHRGAASLNVPRVLAARAGNVIGGGDWAANRLIPDIVRAIANGENVTLRYPRSVRPWQHVLEPLGGYLALGLGLLDGSPLPRCINFGPTDRRPLPVIELVSLFLSAWGPSGTQVLVEEDSSGVEAALLQVDSGLAEATIGWRALWDAPRAITQSARWYRAWAAGEDMEAATRSQIAAYMQEWDARGVMAESAA</sequence>
<dbReference type="PANTHER" id="PTHR43000">
    <property type="entry name" value="DTDP-D-GLUCOSE 4,6-DEHYDRATASE-RELATED"/>
    <property type="match status" value="1"/>
</dbReference>
<keyword evidence="5" id="KW-1185">Reference proteome</keyword>
<reference evidence="4" key="2">
    <citation type="submission" date="2021-08" db="EMBL/GenBank/DDBJ databases">
        <authorList>
            <person name="Tani A."/>
            <person name="Ola A."/>
            <person name="Ogura Y."/>
            <person name="Katsura K."/>
            <person name="Hayashi T."/>
        </authorList>
    </citation>
    <scope>NUCLEOTIDE SEQUENCE</scope>
    <source>
        <strain evidence="4">DSM 23632</strain>
    </source>
</reference>
<accession>A0ABQ4U116</accession>
<feature type="domain" description="NAD-dependent epimerase/dehydratase" evidence="3">
    <location>
        <begin position="15"/>
        <end position="238"/>
    </location>
</feature>
<evidence type="ECO:0000259" key="3">
    <source>
        <dbReference type="Pfam" id="PF01370"/>
    </source>
</evidence>